<organism evidence="1 2">
    <name type="scientific">Methanobrevibacter oralis</name>
    <dbReference type="NCBI Taxonomy" id="66851"/>
    <lineage>
        <taxon>Archaea</taxon>
        <taxon>Methanobacteriati</taxon>
        <taxon>Methanobacteriota</taxon>
        <taxon>Methanomada group</taxon>
        <taxon>Methanobacteria</taxon>
        <taxon>Methanobacteriales</taxon>
        <taxon>Methanobacteriaceae</taxon>
        <taxon>Methanobrevibacter</taxon>
    </lineage>
</organism>
<reference evidence="2" key="1">
    <citation type="journal article" date="2016" name="Genome Announc.">
        <title>Draft Genome Sequences of Methanobrevibacter curvatus DSM11111, Methanobrevibacter cuticularis DSM11139, Methanobrevibacter filiformis DSM11501, and Methanobrevibacter oralis DSM7256.</title>
        <authorList>
            <person name="Poehlein A."/>
            <person name="Seedorf H."/>
        </authorList>
    </citation>
    <scope>NUCLEOTIDE SEQUENCE [LARGE SCALE GENOMIC DNA]</scope>
    <source>
        <strain evidence="2">DSM 7256 / JCM 30027 / ZR</strain>
    </source>
</reference>
<dbReference type="Proteomes" id="UP000077428">
    <property type="component" value="Unassembled WGS sequence"/>
</dbReference>
<keyword evidence="2" id="KW-1185">Reference proteome</keyword>
<comment type="caution">
    <text evidence="1">The sequence shown here is derived from an EMBL/GenBank/DDBJ whole genome shotgun (WGS) entry which is preliminary data.</text>
</comment>
<evidence type="ECO:0000313" key="1">
    <source>
        <dbReference type="EMBL" id="KZX13949.1"/>
    </source>
</evidence>
<dbReference type="AlphaFoldDB" id="A0A166BYI1"/>
<dbReference type="STRING" id="66851.MBORA_01880"/>
<dbReference type="InterPro" id="IPR025101">
    <property type="entry name" value="DUF4012"/>
</dbReference>
<proteinExistence type="predicted"/>
<accession>A0A166BYI1</accession>
<name>A0A166BYI1_METOA</name>
<gene>
    <name evidence="1" type="ORF">MBORA_01880</name>
</gene>
<evidence type="ECO:0008006" key="3">
    <source>
        <dbReference type="Google" id="ProtNLM"/>
    </source>
</evidence>
<sequence>MTMNRRKKLIIAIIIVSLIGVAAVIASTFFAGPSLDLGDKNILVLASDKNEQPGGGLDMAFMVHLENGTLKNYTPIYPGGMTHPTKGALGNLKGPMYLHDSLWDGPQKGMQYAKEIVEANTGMHADAVVIVYDVGLDAIIDSIRPFKVDGVETNLTATDIIRENDAYQGYGGDRSIVKGNMSRSDAVLVLVKALSDAAKDPNKKSTMIKTSLDEYSKGNIVMTPEGSFVRLLSTKGFESIV</sequence>
<dbReference type="Pfam" id="PF13196">
    <property type="entry name" value="DUF4012"/>
    <property type="match status" value="1"/>
</dbReference>
<protein>
    <recommendedName>
        <fullName evidence="3">Cell envelope-related transcriptional attenuator domain protein</fullName>
    </recommendedName>
</protein>
<dbReference type="PATRIC" id="fig|66851.6.peg.237"/>
<dbReference type="EMBL" id="LWMU01000041">
    <property type="protein sequence ID" value="KZX13949.1"/>
    <property type="molecule type" value="Genomic_DNA"/>
</dbReference>
<evidence type="ECO:0000313" key="2">
    <source>
        <dbReference type="Proteomes" id="UP000077428"/>
    </source>
</evidence>